<evidence type="ECO:0000313" key="6">
    <source>
        <dbReference type="Proteomes" id="UP000276178"/>
    </source>
</evidence>
<reference evidence="4 7" key="2">
    <citation type="submission" date="2019-06" db="EMBL/GenBank/DDBJ databases">
        <title>Whole genome shotgun sequence of Brevibacillus agri NBRC 15538.</title>
        <authorList>
            <person name="Hosoyama A."/>
            <person name="Uohara A."/>
            <person name="Ohji S."/>
            <person name="Ichikawa N."/>
        </authorList>
    </citation>
    <scope>NUCLEOTIDE SEQUENCE [LARGE SCALE GENOMIC DNA]</scope>
    <source>
        <strain evidence="4 7">NBRC 15538</strain>
    </source>
</reference>
<evidence type="ECO:0000313" key="7">
    <source>
        <dbReference type="Proteomes" id="UP000317180"/>
    </source>
</evidence>
<evidence type="ECO:0000313" key="4">
    <source>
        <dbReference type="EMBL" id="GED26445.1"/>
    </source>
</evidence>
<evidence type="ECO:0000259" key="3">
    <source>
        <dbReference type="Pfam" id="PF13205"/>
    </source>
</evidence>
<feature type="chain" id="PRO_5017960247" evidence="2">
    <location>
        <begin position="25"/>
        <end position="856"/>
    </location>
</feature>
<dbReference type="InterPro" id="IPR032812">
    <property type="entry name" value="SbsA_Ig"/>
</dbReference>
<dbReference type="OrthoDB" id="2476827at2"/>
<feature type="signal peptide" evidence="2">
    <location>
        <begin position="1"/>
        <end position="24"/>
    </location>
</feature>
<organism evidence="5 6">
    <name type="scientific">Brevibacillus agri</name>
    <dbReference type="NCBI Taxonomy" id="51101"/>
    <lineage>
        <taxon>Bacteria</taxon>
        <taxon>Bacillati</taxon>
        <taxon>Bacillota</taxon>
        <taxon>Bacilli</taxon>
        <taxon>Bacillales</taxon>
        <taxon>Paenibacillaceae</taxon>
        <taxon>Brevibacillus</taxon>
    </lineage>
</organism>
<dbReference type="Proteomes" id="UP000317180">
    <property type="component" value="Unassembled WGS sequence"/>
</dbReference>
<dbReference type="RefSeq" id="WP_122952865.1">
    <property type="nucleotide sequence ID" value="NZ_BJOD01000023.1"/>
</dbReference>
<evidence type="ECO:0000313" key="5">
    <source>
        <dbReference type="EMBL" id="RNB55603.1"/>
    </source>
</evidence>
<dbReference type="EMBL" id="RHHN01000034">
    <property type="protein sequence ID" value="RNB55603.1"/>
    <property type="molecule type" value="Genomic_DNA"/>
</dbReference>
<keyword evidence="7" id="KW-1185">Reference proteome</keyword>
<dbReference type="AlphaFoldDB" id="A0A3M8AX83"/>
<dbReference type="InterPro" id="IPR014755">
    <property type="entry name" value="Cu-Rt/internalin_Ig-like"/>
</dbReference>
<evidence type="ECO:0000256" key="1">
    <source>
        <dbReference type="ARBA" id="ARBA00022729"/>
    </source>
</evidence>
<name>A0A3M8AX83_9BACL</name>
<proteinExistence type="predicted"/>
<accession>A0A3M8AX83</accession>
<feature type="domain" description="SbsA Ig-like" evidence="3">
    <location>
        <begin position="574"/>
        <end position="671"/>
    </location>
</feature>
<dbReference type="EMBL" id="BJOD01000023">
    <property type="protein sequence ID" value="GED26445.1"/>
    <property type="molecule type" value="Genomic_DNA"/>
</dbReference>
<dbReference type="Pfam" id="PF13205">
    <property type="entry name" value="Big_5"/>
    <property type="match status" value="1"/>
</dbReference>
<evidence type="ECO:0000256" key="2">
    <source>
        <dbReference type="SAM" id="SignalP"/>
    </source>
</evidence>
<dbReference type="Proteomes" id="UP000276178">
    <property type="component" value="Unassembled WGS sequence"/>
</dbReference>
<comment type="caution">
    <text evidence="5">The sequence shown here is derived from an EMBL/GenBank/DDBJ whole genome shotgun (WGS) entry which is preliminary data.</text>
</comment>
<dbReference type="GeneID" id="82809705"/>
<keyword evidence="1 2" id="KW-0732">Signal</keyword>
<gene>
    <name evidence="4" type="ORF">BAG01nite_25470</name>
    <name evidence="5" type="ORF">EB820_11245</name>
</gene>
<sequence>MNKKVTLSLLSATVFASMAASAFAAPTQGVYMGGSVDKFYKLDDLFNLSAAAKKQFVVDLNAANPDLDFKNLVFVDFDGKGAKFSEILAAGTLPKAKRDLTKADFEGSYVTVNLDGSNGVSYDPRNDAVDVPTGDLKVESVSAINAKQIQVKFNNAVDEDTALDVTNYSIKLAGASAVAMATSGNNKATAELSEDGKTVTLTLTNALTTTYWGSIADGDVFQVIVDGVKDSAGHELAETVKTVTYTDKEAPTFVSATATAKTTTNKVTLSFSEPIDYSQATVTVNGVAASLSAGTKANEVVVTSGSNLNAGSSYELKLLNFKDAAGNLLTPNPVVTSVTVQADVTAPVVTGVSVVRDSLIEVTFDKSMDPATVNSTSVKLLNTDLATTGITQGTIQPKPNTSNKTFLVPFTAIPFNSNGTFTGVLSFTSAIKDAAGNAFTAKTESVTLTKDTVAPEVVSATYTNKTSYNGVTTTNGAIIVKFNEKIAASAAANTYVVVNDQGAPVSTPIASTAVNPNDATELILVLNAGVATGTKTYTVVMPASAATDLSVSQNASASVHLTVDVSAGGPVANDPTAPVVNTVTPTAATSSTSGTTIAVAFTEAGSGLDPATIQDLNNYRLDGAPLPSGSYVTLSGTTATINIPAGKFAEDKAYAFNINGIKDKAGNVMNPYVGSVNLKDDIKPELTSATLNSNGTVSLGFSEKVNAASGKEADFAVTVNGSLLTGTNKAYTLADGVGSDAGKYVLTVKLATIGKAATAGSYTDPNGGTWTTAGATNVVKFTFVDVDGNQDLSAGDIILTGTDTGATTAIAFSDNAAYDLNNALSVKVGTIASPSLVTDTSNLTNVVKGSKTITVK</sequence>
<protein>
    <submittedName>
        <fullName evidence="5">S-layer homology domain-containing protein</fullName>
    </submittedName>
    <submittedName>
        <fullName evidence="4">S-layer protein</fullName>
    </submittedName>
</protein>
<dbReference type="Gene3D" id="2.60.40.1220">
    <property type="match status" value="4"/>
</dbReference>
<reference evidence="5 6" key="1">
    <citation type="submission" date="2018-10" db="EMBL/GenBank/DDBJ databases">
        <title>Phylogenomics of Brevibacillus.</title>
        <authorList>
            <person name="Dunlap C."/>
        </authorList>
    </citation>
    <scope>NUCLEOTIDE SEQUENCE [LARGE SCALE GENOMIC DNA]</scope>
    <source>
        <strain evidence="5 6">NRRL NRS 1219</strain>
    </source>
</reference>